<evidence type="ECO:0000256" key="4">
    <source>
        <dbReference type="ARBA" id="ARBA00023235"/>
    </source>
</evidence>
<evidence type="ECO:0000256" key="5">
    <source>
        <dbReference type="SAM" id="MobiDB-lite"/>
    </source>
</evidence>
<dbReference type="GO" id="GO:0006457">
    <property type="term" value="P:protein folding"/>
    <property type="evidence" value="ECO:0007669"/>
    <property type="project" value="TreeGrafter"/>
</dbReference>
<dbReference type="Proteomes" id="UP000053989">
    <property type="component" value="Unassembled WGS sequence"/>
</dbReference>
<dbReference type="EMBL" id="KN822030">
    <property type="protein sequence ID" value="KIM64136.1"/>
    <property type="molecule type" value="Genomic_DNA"/>
</dbReference>
<dbReference type="GO" id="GO:0003755">
    <property type="term" value="F:peptidyl-prolyl cis-trans isomerase activity"/>
    <property type="evidence" value="ECO:0007669"/>
    <property type="project" value="UniProtKB-KW"/>
</dbReference>
<accession>A0A0C3E835</accession>
<dbReference type="Pfam" id="PF00160">
    <property type="entry name" value="Pro_isomerase"/>
    <property type="match status" value="1"/>
</dbReference>
<organism evidence="7 8">
    <name type="scientific">Scleroderma citrinum Foug A</name>
    <dbReference type="NCBI Taxonomy" id="1036808"/>
    <lineage>
        <taxon>Eukaryota</taxon>
        <taxon>Fungi</taxon>
        <taxon>Dikarya</taxon>
        <taxon>Basidiomycota</taxon>
        <taxon>Agaricomycotina</taxon>
        <taxon>Agaricomycetes</taxon>
        <taxon>Agaricomycetidae</taxon>
        <taxon>Boletales</taxon>
        <taxon>Sclerodermatineae</taxon>
        <taxon>Sclerodermataceae</taxon>
        <taxon>Scleroderma</taxon>
    </lineage>
</organism>
<dbReference type="PANTHER" id="PTHR11071:SF561">
    <property type="entry name" value="PEPTIDYL-PROLYL CIS-TRANS ISOMERASE D-RELATED"/>
    <property type="match status" value="1"/>
</dbReference>
<comment type="catalytic activity">
    <reaction evidence="1">
        <text>[protein]-peptidylproline (omega=180) = [protein]-peptidylproline (omega=0)</text>
        <dbReference type="Rhea" id="RHEA:16237"/>
        <dbReference type="Rhea" id="RHEA-COMP:10747"/>
        <dbReference type="Rhea" id="RHEA-COMP:10748"/>
        <dbReference type="ChEBI" id="CHEBI:83833"/>
        <dbReference type="ChEBI" id="CHEBI:83834"/>
        <dbReference type="EC" id="5.2.1.8"/>
    </reaction>
</comment>
<protein>
    <recommendedName>
        <fullName evidence="2">peptidylprolyl isomerase</fullName>
        <ecNumber evidence="2">5.2.1.8</ecNumber>
    </recommendedName>
</protein>
<evidence type="ECO:0000313" key="7">
    <source>
        <dbReference type="EMBL" id="KIM64136.1"/>
    </source>
</evidence>
<feature type="domain" description="PPIase cyclophilin-type" evidence="6">
    <location>
        <begin position="1"/>
        <end position="116"/>
    </location>
</feature>
<dbReference type="Gene3D" id="2.40.100.10">
    <property type="entry name" value="Cyclophilin-like"/>
    <property type="match status" value="1"/>
</dbReference>
<dbReference type="STRING" id="1036808.A0A0C3E835"/>
<dbReference type="PROSITE" id="PS50072">
    <property type="entry name" value="CSA_PPIASE_2"/>
    <property type="match status" value="1"/>
</dbReference>
<dbReference type="EC" id="5.2.1.8" evidence="2"/>
<reference evidence="7 8" key="1">
    <citation type="submission" date="2014-04" db="EMBL/GenBank/DDBJ databases">
        <authorList>
            <consortium name="DOE Joint Genome Institute"/>
            <person name="Kuo A."/>
            <person name="Kohler A."/>
            <person name="Nagy L.G."/>
            <person name="Floudas D."/>
            <person name="Copeland A."/>
            <person name="Barry K.W."/>
            <person name="Cichocki N."/>
            <person name="Veneault-Fourrey C."/>
            <person name="LaButti K."/>
            <person name="Lindquist E.A."/>
            <person name="Lipzen A."/>
            <person name="Lundell T."/>
            <person name="Morin E."/>
            <person name="Murat C."/>
            <person name="Sun H."/>
            <person name="Tunlid A."/>
            <person name="Henrissat B."/>
            <person name="Grigoriev I.V."/>
            <person name="Hibbett D.S."/>
            <person name="Martin F."/>
            <person name="Nordberg H.P."/>
            <person name="Cantor M.N."/>
            <person name="Hua S.X."/>
        </authorList>
    </citation>
    <scope>NUCLEOTIDE SEQUENCE [LARGE SCALE GENOMIC DNA]</scope>
    <source>
        <strain evidence="7 8">Foug A</strain>
    </source>
</reference>
<dbReference type="SUPFAM" id="SSF50891">
    <property type="entry name" value="Cyclophilin-like"/>
    <property type="match status" value="1"/>
</dbReference>
<dbReference type="InterPro" id="IPR002130">
    <property type="entry name" value="Cyclophilin-type_PPIase_dom"/>
</dbReference>
<gene>
    <name evidence="7" type="ORF">SCLCIDRAFT_1213542</name>
</gene>
<evidence type="ECO:0000256" key="3">
    <source>
        <dbReference type="ARBA" id="ARBA00023110"/>
    </source>
</evidence>
<evidence type="ECO:0000256" key="2">
    <source>
        <dbReference type="ARBA" id="ARBA00013194"/>
    </source>
</evidence>
<dbReference type="GO" id="GO:0005737">
    <property type="term" value="C:cytoplasm"/>
    <property type="evidence" value="ECO:0007669"/>
    <property type="project" value="TreeGrafter"/>
</dbReference>
<reference evidence="8" key="2">
    <citation type="submission" date="2015-01" db="EMBL/GenBank/DDBJ databases">
        <title>Evolutionary Origins and Diversification of the Mycorrhizal Mutualists.</title>
        <authorList>
            <consortium name="DOE Joint Genome Institute"/>
            <consortium name="Mycorrhizal Genomics Consortium"/>
            <person name="Kohler A."/>
            <person name="Kuo A."/>
            <person name="Nagy L.G."/>
            <person name="Floudas D."/>
            <person name="Copeland A."/>
            <person name="Barry K.W."/>
            <person name="Cichocki N."/>
            <person name="Veneault-Fourrey C."/>
            <person name="LaButti K."/>
            <person name="Lindquist E.A."/>
            <person name="Lipzen A."/>
            <person name="Lundell T."/>
            <person name="Morin E."/>
            <person name="Murat C."/>
            <person name="Riley R."/>
            <person name="Ohm R."/>
            <person name="Sun H."/>
            <person name="Tunlid A."/>
            <person name="Henrissat B."/>
            <person name="Grigoriev I.V."/>
            <person name="Hibbett D.S."/>
            <person name="Martin F."/>
        </authorList>
    </citation>
    <scope>NUCLEOTIDE SEQUENCE [LARGE SCALE GENOMIC DNA]</scope>
    <source>
        <strain evidence="8">Foug A</strain>
    </source>
</reference>
<dbReference type="AlphaFoldDB" id="A0A0C3E835"/>
<evidence type="ECO:0000313" key="8">
    <source>
        <dbReference type="Proteomes" id="UP000053989"/>
    </source>
</evidence>
<dbReference type="InterPro" id="IPR029000">
    <property type="entry name" value="Cyclophilin-like_dom_sf"/>
</dbReference>
<dbReference type="HOGENOM" id="CLU_012062_38_0_1"/>
<evidence type="ECO:0000256" key="1">
    <source>
        <dbReference type="ARBA" id="ARBA00000971"/>
    </source>
</evidence>
<proteinExistence type="predicted"/>
<keyword evidence="4" id="KW-0413">Isomerase</keyword>
<feature type="region of interest" description="Disordered" evidence="5">
    <location>
        <begin position="1"/>
        <end position="25"/>
    </location>
</feature>
<keyword evidence="8" id="KW-1185">Reference proteome</keyword>
<keyword evidence="3" id="KW-0697">Rotamase</keyword>
<dbReference type="OrthoDB" id="193499at2759"/>
<sequence length="119" mass="12837">MKGFVAQGGDITRHDGSGGESIYGGKFNDEKQGLAIKPHRGSLAMANSGKNTNTSQFFVVLTDEEKQLAKMKGKHVVFGELREGWEVLTRIEEVTTTDRSGDGNPRVPVWIGGCGTCLP</sequence>
<name>A0A0C3E835_9AGAM</name>
<dbReference type="InParanoid" id="A0A0C3E835"/>
<dbReference type="GO" id="GO:0016018">
    <property type="term" value="F:cyclosporin A binding"/>
    <property type="evidence" value="ECO:0007669"/>
    <property type="project" value="TreeGrafter"/>
</dbReference>
<evidence type="ECO:0000259" key="6">
    <source>
        <dbReference type="PROSITE" id="PS50072"/>
    </source>
</evidence>
<dbReference type="PANTHER" id="PTHR11071">
    <property type="entry name" value="PEPTIDYL-PROLYL CIS-TRANS ISOMERASE"/>
    <property type="match status" value="1"/>
</dbReference>